<sequence>MLVLLPAHVSADRFAIAYLLSDLGITPPALESDPNSFLTISSVSLSWNLLRFPTYRLLLPGRLLDHSSQRTKYVFLPEIRSSHGLSSVHLTSVRFRHLEILDSGSVVRTYDIFSLSPVYRAWFDPFEIFLSAGPEREDPFQNVPVSNGVSFHARPAPAIEVVPSAKFYGTAPQTDISSSSTPSYAVGNVIIVSGSNVRDHQEEFGEP</sequence>
<proteinExistence type="predicted"/>
<evidence type="ECO:0000313" key="1">
    <source>
        <dbReference type="EMBL" id="KAF9509332.1"/>
    </source>
</evidence>
<dbReference type="EMBL" id="MU129037">
    <property type="protein sequence ID" value="KAF9509332.1"/>
    <property type="molecule type" value="Genomic_DNA"/>
</dbReference>
<comment type="caution">
    <text evidence="1">The sequence shown here is derived from an EMBL/GenBank/DDBJ whole genome shotgun (WGS) entry which is preliminary data.</text>
</comment>
<organism evidence="1 2">
    <name type="scientific">Hydnum rufescens UP504</name>
    <dbReference type="NCBI Taxonomy" id="1448309"/>
    <lineage>
        <taxon>Eukaryota</taxon>
        <taxon>Fungi</taxon>
        <taxon>Dikarya</taxon>
        <taxon>Basidiomycota</taxon>
        <taxon>Agaricomycotina</taxon>
        <taxon>Agaricomycetes</taxon>
        <taxon>Cantharellales</taxon>
        <taxon>Hydnaceae</taxon>
        <taxon>Hydnum</taxon>
    </lineage>
</organism>
<gene>
    <name evidence="1" type="ORF">BS47DRAFT_1396956</name>
</gene>
<dbReference type="Proteomes" id="UP000886523">
    <property type="component" value="Unassembled WGS sequence"/>
</dbReference>
<reference evidence="1" key="1">
    <citation type="journal article" date="2020" name="Nat. Commun.">
        <title>Large-scale genome sequencing of mycorrhizal fungi provides insights into the early evolution of symbiotic traits.</title>
        <authorList>
            <person name="Miyauchi S."/>
            <person name="Kiss E."/>
            <person name="Kuo A."/>
            <person name="Drula E."/>
            <person name="Kohler A."/>
            <person name="Sanchez-Garcia M."/>
            <person name="Morin E."/>
            <person name="Andreopoulos B."/>
            <person name="Barry K.W."/>
            <person name="Bonito G."/>
            <person name="Buee M."/>
            <person name="Carver A."/>
            <person name="Chen C."/>
            <person name="Cichocki N."/>
            <person name="Clum A."/>
            <person name="Culley D."/>
            <person name="Crous P.W."/>
            <person name="Fauchery L."/>
            <person name="Girlanda M."/>
            <person name="Hayes R.D."/>
            <person name="Keri Z."/>
            <person name="LaButti K."/>
            <person name="Lipzen A."/>
            <person name="Lombard V."/>
            <person name="Magnuson J."/>
            <person name="Maillard F."/>
            <person name="Murat C."/>
            <person name="Nolan M."/>
            <person name="Ohm R.A."/>
            <person name="Pangilinan J."/>
            <person name="Pereira M.F."/>
            <person name="Perotto S."/>
            <person name="Peter M."/>
            <person name="Pfister S."/>
            <person name="Riley R."/>
            <person name="Sitrit Y."/>
            <person name="Stielow J.B."/>
            <person name="Szollosi G."/>
            <person name="Zifcakova L."/>
            <person name="Stursova M."/>
            <person name="Spatafora J.W."/>
            <person name="Tedersoo L."/>
            <person name="Vaario L.M."/>
            <person name="Yamada A."/>
            <person name="Yan M."/>
            <person name="Wang P."/>
            <person name="Xu J."/>
            <person name="Bruns T."/>
            <person name="Baldrian P."/>
            <person name="Vilgalys R."/>
            <person name="Dunand C."/>
            <person name="Henrissat B."/>
            <person name="Grigoriev I.V."/>
            <person name="Hibbett D."/>
            <person name="Nagy L.G."/>
            <person name="Martin F.M."/>
        </authorList>
    </citation>
    <scope>NUCLEOTIDE SEQUENCE</scope>
    <source>
        <strain evidence="1">UP504</strain>
    </source>
</reference>
<evidence type="ECO:0000313" key="2">
    <source>
        <dbReference type="Proteomes" id="UP000886523"/>
    </source>
</evidence>
<dbReference type="AlphaFoldDB" id="A0A9P6DPT1"/>
<protein>
    <submittedName>
        <fullName evidence="1">Uncharacterized protein</fullName>
    </submittedName>
</protein>
<name>A0A9P6DPT1_9AGAM</name>
<accession>A0A9P6DPT1</accession>
<keyword evidence="2" id="KW-1185">Reference proteome</keyword>